<gene>
    <name evidence="1" type="ORF">ES332_D08G028800v1</name>
</gene>
<evidence type="ECO:0000313" key="2">
    <source>
        <dbReference type="Proteomes" id="UP000322667"/>
    </source>
</evidence>
<reference evidence="1 2" key="1">
    <citation type="submission" date="2019-07" db="EMBL/GenBank/DDBJ databases">
        <title>WGS assembly of Gossypium tomentosum.</title>
        <authorList>
            <person name="Chen Z.J."/>
            <person name="Sreedasyam A."/>
            <person name="Ando A."/>
            <person name="Song Q."/>
            <person name="De L."/>
            <person name="Hulse-Kemp A."/>
            <person name="Ding M."/>
            <person name="Ye W."/>
            <person name="Kirkbride R."/>
            <person name="Jenkins J."/>
            <person name="Plott C."/>
            <person name="Lovell J."/>
            <person name="Lin Y.-M."/>
            <person name="Vaughn R."/>
            <person name="Liu B."/>
            <person name="Li W."/>
            <person name="Simpson S."/>
            <person name="Scheffler B."/>
            <person name="Saski C."/>
            <person name="Grover C."/>
            <person name="Hu G."/>
            <person name="Conover J."/>
            <person name="Carlson J."/>
            <person name="Shu S."/>
            <person name="Boston L."/>
            <person name="Williams M."/>
            <person name="Peterson D."/>
            <person name="Mcgee K."/>
            <person name="Jones D."/>
            <person name="Wendel J."/>
            <person name="Stelly D."/>
            <person name="Grimwood J."/>
            <person name="Schmutz J."/>
        </authorList>
    </citation>
    <scope>NUCLEOTIDE SEQUENCE [LARGE SCALE GENOMIC DNA]</scope>
    <source>
        <strain evidence="1">7179.01</strain>
    </source>
</reference>
<evidence type="ECO:0000313" key="1">
    <source>
        <dbReference type="EMBL" id="TYH56571.1"/>
    </source>
</evidence>
<proteinExistence type="predicted"/>
<dbReference type="AlphaFoldDB" id="A0A5D2JP19"/>
<accession>A0A5D2JP19</accession>
<protein>
    <submittedName>
        <fullName evidence="1">Uncharacterized protein</fullName>
    </submittedName>
</protein>
<sequence length="104" mass="11876">MPWNLLVDSEHISQYNGVGDTFRTTLSKHCSCSNLILRLQIFIAPPMQLINLDRLWSFRSTLCTRNRLRLGMHGPSGQYHLKSHDATYSGLINSLATYSLYNTC</sequence>
<name>A0A5D2JP19_GOSTO</name>
<dbReference type="EMBL" id="CM017630">
    <property type="protein sequence ID" value="TYH56571.1"/>
    <property type="molecule type" value="Genomic_DNA"/>
</dbReference>
<keyword evidence="2" id="KW-1185">Reference proteome</keyword>
<organism evidence="1 2">
    <name type="scientific">Gossypium tomentosum</name>
    <name type="common">Hawaiian cotton</name>
    <name type="synonym">Gossypium sandvicense</name>
    <dbReference type="NCBI Taxonomy" id="34277"/>
    <lineage>
        <taxon>Eukaryota</taxon>
        <taxon>Viridiplantae</taxon>
        <taxon>Streptophyta</taxon>
        <taxon>Embryophyta</taxon>
        <taxon>Tracheophyta</taxon>
        <taxon>Spermatophyta</taxon>
        <taxon>Magnoliopsida</taxon>
        <taxon>eudicotyledons</taxon>
        <taxon>Gunneridae</taxon>
        <taxon>Pentapetalae</taxon>
        <taxon>rosids</taxon>
        <taxon>malvids</taxon>
        <taxon>Malvales</taxon>
        <taxon>Malvaceae</taxon>
        <taxon>Malvoideae</taxon>
        <taxon>Gossypium</taxon>
    </lineage>
</organism>
<dbReference type="Proteomes" id="UP000322667">
    <property type="component" value="Chromosome D08"/>
</dbReference>